<evidence type="ECO:0000313" key="6">
    <source>
        <dbReference type="Proteomes" id="UP000295689"/>
    </source>
</evidence>
<dbReference type="InterPro" id="IPR055170">
    <property type="entry name" value="GFO_IDH_MocA-like_dom"/>
</dbReference>
<evidence type="ECO:0000256" key="2">
    <source>
        <dbReference type="ARBA" id="ARBA00023002"/>
    </source>
</evidence>
<dbReference type="AlphaFoldDB" id="A0A4R2B685"/>
<dbReference type="InterPro" id="IPR036291">
    <property type="entry name" value="NAD(P)-bd_dom_sf"/>
</dbReference>
<evidence type="ECO:0000259" key="3">
    <source>
        <dbReference type="Pfam" id="PF01408"/>
    </source>
</evidence>
<dbReference type="SUPFAM" id="SSF51735">
    <property type="entry name" value="NAD(P)-binding Rossmann-fold domains"/>
    <property type="match status" value="1"/>
</dbReference>
<evidence type="ECO:0000313" key="5">
    <source>
        <dbReference type="EMBL" id="TCN22241.1"/>
    </source>
</evidence>
<dbReference type="Pfam" id="PF22725">
    <property type="entry name" value="GFO_IDH_MocA_C3"/>
    <property type="match status" value="1"/>
</dbReference>
<keyword evidence="2" id="KW-0560">Oxidoreductase</keyword>
<protein>
    <submittedName>
        <fullName evidence="5">Putative dehydrogenase</fullName>
    </submittedName>
</protein>
<comment type="similarity">
    <text evidence="1">Belongs to the Gfo/Idh/MocA family.</text>
</comment>
<dbReference type="GO" id="GO:0000166">
    <property type="term" value="F:nucleotide binding"/>
    <property type="evidence" value="ECO:0007669"/>
    <property type="project" value="InterPro"/>
</dbReference>
<feature type="domain" description="Gfo/Idh/MocA-like oxidoreductase N-terminal" evidence="3">
    <location>
        <begin position="5"/>
        <end position="122"/>
    </location>
</feature>
<evidence type="ECO:0000256" key="1">
    <source>
        <dbReference type="ARBA" id="ARBA00010928"/>
    </source>
</evidence>
<gene>
    <name evidence="5" type="ORF">EV146_11178</name>
</gene>
<dbReference type="PANTHER" id="PTHR22604:SF105">
    <property type="entry name" value="TRANS-1,2-DIHYDROBENZENE-1,2-DIOL DEHYDROGENASE"/>
    <property type="match status" value="1"/>
</dbReference>
<sequence>MGNIRWGILSTANIALTQVLPAIQRSENGKVLAIASESGKAKKAAEEYNIPKAYDSYEALLRDPEIDAVYIPLPNHLHKKWVMEAARSGKHILCEKPAALTHEETKEMINTCGEHGVTFMEAFMYQFHPQHQRVREIIQSGEIGDVKLMRSSFSFYLDDRETNIRVAKEKGGGSLYDVGCYSIHAIRNILGAEPVEVSVQGVIDPERKVDLSAFGHLKFENGIQASFDCSFDMAFRHEYEVVGTKGKIHVPRAFRTDVDGGEGLVIVQTEEGERTEQLYGDIYELQVSHFAQAILENKEPIYRVDNTLQNMRVIDWCYQSMEQKEPVAVVR</sequence>
<reference evidence="5 6" key="1">
    <citation type="journal article" date="2015" name="Stand. Genomic Sci.">
        <title>Genomic Encyclopedia of Bacterial and Archaeal Type Strains, Phase III: the genomes of soil and plant-associated and newly described type strains.</title>
        <authorList>
            <person name="Whitman W.B."/>
            <person name="Woyke T."/>
            <person name="Klenk H.P."/>
            <person name="Zhou Y."/>
            <person name="Lilburn T.G."/>
            <person name="Beck B.J."/>
            <person name="De Vos P."/>
            <person name="Vandamme P."/>
            <person name="Eisen J.A."/>
            <person name="Garrity G."/>
            <person name="Hugenholtz P."/>
            <person name="Kyrpides N.C."/>
        </authorList>
    </citation>
    <scope>NUCLEOTIDE SEQUENCE [LARGE SCALE GENOMIC DNA]</scope>
    <source>
        <strain evidence="5 6">CV53</strain>
    </source>
</reference>
<dbReference type="SUPFAM" id="SSF55347">
    <property type="entry name" value="Glyceraldehyde-3-phosphate dehydrogenase-like, C-terminal domain"/>
    <property type="match status" value="1"/>
</dbReference>
<accession>A0A4R2B685</accession>
<keyword evidence="6" id="KW-1185">Reference proteome</keyword>
<feature type="domain" description="GFO/IDH/MocA-like oxidoreductase" evidence="4">
    <location>
        <begin position="131"/>
        <end position="248"/>
    </location>
</feature>
<dbReference type="Gene3D" id="3.30.360.10">
    <property type="entry name" value="Dihydrodipicolinate Reductase, domain 2"/>
    <property type="match status" value="1"/>
</dbReference>
<name>A0A4R2B685_9BACI</name>
<proteinExistence type="inferred from homology"/>
<organism evidence="5 6">
    <name type="scientific">Mesobacillus foraminis</name>
    <dbReference type="NCBI Taxonomy" id="279826"/>
    <lineage>
        <taxon>Bacteria</taxon>
        <taxon>Bacillati</taxon>
        <taxon>Bacillota</taxon>
        <taxon>Bacilli</taxon>
        <taxon>Bacillales</taxon>
        <taxon>Bacillaceae</taxon>
        <taxon>Mesobacillus</taxon>
    </lineage>
</organism>
<dbReference type="Gene3D" id="3.40.50.720">
    <property type="entry name" value="NAD(P)-binding Rossmann-like Domain"/>
    <property type="match status" value="1"/>
</dbReference>
<dbReference type="InterPro" id="IPR050984">
    <property type="entry name" value="Gfo/Idh/MocA_domain"/>
</dbReference>
<dbReference type="EMBL" id="SLVV01000011">
    <property type="protein sequence ID" value="TCN22241.1"/>
    <property type="molecule type" value="Genomic_DNA"/>
</dbReference>
<evidence type="ECO:0000259" key="4">
    <source>
        <dbReference type="Pfam" id="PF22725"/>
    </source>
</evidence>
<dbReference type="GO" id="GO:0016491">
    <property type="term" value="F:oxidoreductase activity"/>
    <property type="evidence" value="ECO:0007669"/>
    <property type="project" value="UniProtKB-KW"/>
</dbReference>
<dbReference type="PANTHER" id="PTHR22604">
    <property type="entry name" value="OXIDOREDUCTASES"/>
    <property type="match status" value="1"/>
</dbReference>
<dbReference type="Pfam" id="PF01408">
    <property type="entry name" value="GFO_IDH_MocA"/>
    <property type="match status" value="1"/>
</dbReference>
<dbReference type="InterPro" id="IPR000683">
    <property type="entry name" value="Gfo/Idh/MocA-like_OxRdtase_N"/>
</dbReference>
<comment type="caution">
    <text evidence="5">The sequence shown here is derived from an EMBL/GenBank/DDBJ whole genome shotgun (WGS) entry which is preliminary data.</text>
</comment>
<dbReference type="Proteomes" id="UP000295689">
    <property type="component" value="Unassembled WGS sequence"/>
</dbReference>